<name>A0A5B0RRF8_PUCGR</name>
<dbReference type="Proteomes" id="UP000325313">
    <property type="component" value="Unassembled WGS sequence"/>
</dbReference>
<evidence type="ECO:0000313" key="1">
    <source>
        <dbReference type="EMBL" id="KAA1127423.1"/>
    </source>
</evidence>
<accession>A0A5B0RRF8</accession>
<evidence type="ECO:0000313" key="2">
    <source>
        <dbReference type="Proteomes" id="UP000325313"/>
    </source>
</evidence>
<comment type="caution">
    <text evidence="1">The sequence shown here is derived from an EMBL/GenBank/DDBJ whole genome shotgun (WGS) entry which is preliminary data.</text>
</comment>
<dbReference type="AlphaFoldDB" id="A0A5B0RRF8"/>
<sequence>MGARLLSLDQFSLSLSQNVQHFNIKCCGLLHSDMGIAHGFGELVDTVDERLKFHVSRQGG</sequence>
<proteinExistence type="predicted"/>
<reference evidence="1 2" key="1">
    <citation type="submission" date="2019-05" db="EMBL/GenBank/DDBJ databases">
        <title>Emergence of the Ug99 lineage of the wheat stem rust pathogen through somatic hybridization.</title>
        <authorList>
            <person name="Li F."/>
            <person name="Upadhyaya N.M."/>
            <person name="Sperschneider J."/>
            <person name="Matny O."/>
            <person name="Nguyen-Phuc H."/>
            <person name="Mago R."/>
            <person name="Raley C."/>
            <person name="Miller M.E."/>
            <person name="Silverstein K.A.T."/>
            <person name="Henningsen E."/>
            <person name="Hirsch C.D."/>
            <person name="Visser B."/>
            <person name="Pretorius Z.A."/>
            <person name="Steffenson B.J."/>
            <person name="Schwessinger B."/>
            <person name="Dodds P.N."/>
            <person name="Figueroa M."/>
        </authorList>
    </citation>
    <scope>NUCLEOTIDE SEQUENCE [LARGE SCALE GENOMIC DNA]</scope>
    <source>
        <strain evidence="1 2">Ug99</strain>
    </source>
</reference>
<organism evidence="1 2">
    <name type="scientific">Puccinia graminis f. sp. tritici</name>
    <dbReference type="NCBI Taxonomy" id="56615"/>
    <lineage>
        <taxon>Eukaryota</taxon>
        <taxon>Fungi</taxon>
        <taxon>Dikarya</taxon>
        <taxon>Basidiomycota</taxon>
        <taxon>Pucciniomycotina</taxon>
        <taxon>Pucciniomycetes</taxon>
        <taxon>Pucciniales</taxon>
        <taxon>Pucciniaceae</taxon>
        <taxon>Puccinia</taxon>
    </lineage>
</organism>
<dbReference type="EMBL" id="VDEP01000169">
    <property type="protein sequence ID" value="KAA1127423.1"/>
    <property type="molecule type" value="Genomic_DNA"/>
</dbReference>
<protein>
    <submittedName>
        <fullName evidence="1">Uncharacterized protein</fullName>
    </submittedName>
</protein>
<gene>
    <name evidence="1" type="ORF">PGTUg99_036507</name>
</gene>